<reference evidence="4 5" key="1">
    <citation type="journal article" date="2016" name="Nat. Commun.">
        <title>Thousands of microbial genomes shed light on interconnected biogeochemical processes in an aquifer system.</title>
        <authorList>
            <person name="Anantharaman K."/>
            <person name="Brown C.T."/>
            <person name="Hug L.A."/>
            <person name="Sharon I."/>
            <person name="Castelle C.J."/>
            <person name="Probst A.J."/>
            <person name="Thomas B.C."/>
            <person name="Singh A."/>
            <person name="Wilkins M.J."/>
            <person name="Karaoz U."/>
            <person name="Brodie E.L."/>
            <person name="Williams K.H."/>
            <person name="Hubbard S.S."/>
            <person name="Banfield J.F."/>
        </authorList>
    </citation>
    <scope>NUCLEOTIDE SEQUENCE [LARGE SCALE GENOMIC DNA]</scope>
</reference>
<evidence type="ECO:0000256" key="1">
    <source>
        <dbReference type="PIRSR" id="PIRSR000390-1"/>
    </source>
</evidence>
<organism evidence="4 5">
    <name type="scientific">Candidatus Magasanikbacteria bacterium RIFCSPLOWO2_01_FULL_40_15</name>
    <dbReference type="NCBI Taxonomy" id="1798686"/>
    <lineage>
        <taxon>Bacteria</taxon>
        <taxon>Candidatus Magasanikiibacteriota</taxon>
    </lineage>
</organism>
<dbReference type="GO" id="GO:0000271">
    <property type="term" value="P:polysaccharide biosynthetic process"/>
    <property type="evidence" value="ECO:0007669"/>
    <property type="project" value="TreeGrafter"/>
</dbReference>
<accession>A0A1F6N2X5</accession>
<evidence type="ECO:0008006" key="6">
    <source>
        <dbReference type="Google" id="ProtNLM"/>
    </source>
</evidence>
<dbReference type="Gene3D" id="3.90.1150.10">
    <property type="entry name" value="Aspartate Aminotransferase, domain 1"/>
    <property type="match status" value="1"/>
</dbReference>
<dbReference type="Pfam" id="PF01041">
    <property type="entry name" value="DegT_DnrJ_EryC1"/>
    <property type="match status" value="2"/>
</dbReference>
<comment type="caution">
    <text evidence="4">The sequence shown here is derived from an EMBL/GenBank/DDBJ whole genome shotgun (WGS) entry which is preliminary data.</text>
</comment>
<evidence type="ECO:0000256" key="2">
    <source>
        <dbReference type="PIRSR" id="PIRSR000390-2"/>
    </source>
</evidence>
<keyword evidence="2 3" id="KW-0663">Pyridoxal phosphate</keyword>
<dbReference type="Gene3D" id="3.40.640.10">
    <property type="entry name" value="Type I PLP-dependent aspartate aminotransferase-like (Major domain)"/>
    <property type="match status" value="1"/>
</dbReference>
<dbReference type="InterPro" id="IPR000653">
    <property type="entry name" value="DegT/StrS_aminotransferase"/>
</dbReference>
<dbReference type="EMBL" id="MFQH01000015">
    <property type="protein sequence ID" value="OGH78267.1"/>
    <property type="molecule type" value="Genomic_DNA"/>
</dbReference>
<comment type="similarity">
    <text evidence="3">Belongs to the DegT/DnrJ/EryC1 family.</text>
</comment>
<dbReference type="PANTHER" id="PTHR30244:SF34">
    <property type="entry name" value="DTDP-4-AMINO-4,6-DIDEOXYGALACTOSE TRANSAMINASE"/>
    <property type="match status" value="1"/>
</dbReference>
<sequence>MKSFIFTGFSPNTRAEDAWLAFKLLLTLPKQLFLHNATRKLEQWFREYFSCSYAIAFDSGRSALQKALEVNDIGHNDEVILQAFTCIVVANAVTNLGATPIYADCTDTYTLNPADVKKKITQKTKAIIIQHTFGIPAQLEELLAIARERKLLVIEDCAHSLGNVHQGKLLGTFGDLAMFSFGTDKVISGVRGGMIITNNKKCGDLLQKIRDDLPQLSILVQLQHLLHPIFFFIGKNIYHLFIGKVILFLGQKFRIVNRIIYSAEKEGRVPVWFPAQMPNVLATLAFNQIKNLDAWNMARQKNSAFYAKQLLNKIGVQINDNQGAWLRFPLEVTNPIQLKHKALKSRIILGDWYSSPVAPIDSSSESAKYMAGSCPNAERISKHIINLPTDQFLSEEDLQRVTALF</sequence>
<feature type="active site" description="Proton acceptor" evidence="1">
    <location>
        <position position="185"/>
    </location>
</feature>
<dbReference type="PANTHER" id="PTHR30244">
    <property type="entry name" value="TRANSAMINASE"/>
    <property type="match status" value="1"/>
</dbReference>
<dbReference type="PIRSF" id="PIRSF000390">
    <property type="entry name" value="PLP_StrS"/>
    <property type="match status" value="1"/>
</dbReference>
<evidence type="ECO:0000313" key="5">
    <source>
        <dbReference type="Proteomes" id="UP000177040"/>
    </source>
</evidence>
<dbReference type="InterPro" id="IPR015421">
    <property type="entry name" value="PyrdxlP-dep_Trfase_major"/>
</dbReference>
<protein>
    <recommendedName>
        <fullName evidence="6">DegT/DnrJ/EryC1/StrS aminotransferase</fullName>
    </recommendedName>
</protein>
<dbReference type="InterPro" id="IPR015422">
    <property type="entry name" value="PyrdxlP-dep_Trfase_small"/>
</dbReference>
<name>A0A1F6N2X5_9BACT</name>
<gene>
    <name evidence="4" type="ORF">A2983_02335</name>
</gene>
<feature type="modified residue" description="N6-(pyridoxal phosphate)lysine" evidence="2">
    <location>
        <position position="185"/>
    </location>
</feature>
<proteinExistence type="inferred from homology"/>
<dbReference type="SUPFAM" id="SSF53383">
    <property type="entry name" value="PLP-dependent transferases"/>
    <property type="match status" value="1"/>
</dbReference>
<dbReference type="GO" id="GO:0030170">
    <property type="term" value="F:pyridoxal phosphate binding"/>
    <property type="evidence" value="ECO:0007669"/>
    <property type="project" value="TreeGrafter"/>
</dbReference>
<dbReference type="AlphaFoldDB" id="A0A1F6N2X5"/>
<evidence type="ECO:0000256" key="3">
    <source>
        <dbReference type="RuleBase" id="RU004508"/>
    </source>
</evidence>
<dbReference type="GO" id="GO:0008483">
    <property type="term" value="F:transaminase activity"/>
    <property type="evidence" value="ECO:0007669"/>
    <property type="project" value="TreeGrafter"/>
</dbReference>
<evidence type="ECO:0000313" key="4">
    <source>
        <dbReference type="EMBL" id="OGH78267.1"/>
    </source>
</evidence>
<dbReference type="Proteomes" id="UP000177040">
    <property type="component" value="Unassembled WGS sequence"/>
</dbReference>
<dbReference type="InterPro" id="IPR015424">
    <property type="entry name" value="PyrdxlP-dep_Trfase"/>
</dbReference>